<proteinExistence type="inferred from homology"/>
<dbReference type="RefSeq" id="WP_052216372.1">
    <property type="nucleotide sequence ID" value="NZ_LGTE01000001.1"/>
</dbReference>
<evidence type="ECO:0000256" key="5">
    <source>
        <dbReference type="ARBA" id="ARBA00022989"/>
    </source>
</evidence>
<dbReference type="EMBL" id="LGTE01000001">
    <property type="protein sequence ID" value="KNZ70974.1"/>
    <property type="molecule type" value="Genomic_DNA"/>
</dbReference>
<comment type="subcellular location">
    <subcellularLocation>
        <location evidence="1">Cell membrane</location>
        <topology evidence="1">Multi-pass membrane protein</topology>
    </subcellularLocation>
</comment>
<dbReference type="PANTHER" id="PTHR30506">
    <property type="entry name" value="INNER MEMBRANE PROTEIN"/>
    <property type="match status" value="1"/>
</dbReference>
<evidence type="ECO:0000256" key="7">
    <source>
        <dbReference type="SAM" id="Phobius"/>
    </source>
</evidence>
<evidence type="ECO:0000256" key="3">
    <source>
        <dbReference type="ARBA" id="ARBA00022475"/>
    </source>
</evidence>
<feature type="transmembrane region" description="Helical" evidence="7">
    <location>
        <begin position="62"/>
        <end position="81"/>
    </location>
</feature>
<keyword evidence="6 7" id="KW-0472">Membrane</keyword>
<organism evidence="9 10">
    <name type="scientific">Thermincola ferriacetica</name>
    <dbReference type="NCBI Taxonomy" id="281456"/>
    <lineage>
        <taxon>Bacteria</taxon>
        <taxon>Bacillati</taxon>
        <taxon>Bacillota</taxon>
        <taxon>Clostridia</taxon>
        <taxon>Eubacteriales</taxon>
        <taxon>Thermincolaceae</taxon>
        <taxon>Thermincola</taxon>
    </lineage>
</organism>
<dbReference type="InterPro" id="IPR005115">
    <property type="entry name" value="Gly_transporter"/>
</dbReference>
<feature type="transmembrane region" description="Helical" evidence="7">
    <location>
        <begin position="171"/>
        <end position="190"/>
    </location>
</feature>
<comment type="caution">
    <text evidence="9">The sequence shown here is derived from an EMBL/GenBank/DDBJ whole genome shotgun (WGS) entry which is preliminary data.</text>
</comment>
<name>A0A0L6W7A2_9FIRM</name>
<keyword evidence="5 7" id="KW-1133">Transmembrane helix</keyword>
<feature type="transmembrane region" description="Helical" evidence="7">
    <location>
        <begin position="114"/>
        <end position="136"/>
    </location>
</feature>
<evidence type="ECO:0000256" key="6">
    <source>
        <dbReference type="ARBA" id="ARBA00023136"/>
    </source>
</evidence>
<dbReference type="Pfam" id="PF03458">
    <property type="entry name" value="Gly_transporter"/>
    <property type="match status" value="2"/>
</dbReference>
<feature type="transmembrane region" description="Helical" evidence="7">
    <location>
        <begin position="28"/>
        <end position="50"/>
    </location>
</feature>
<sequence>MLSIFEIIGTVAFAVSGALTGIKKRLDFFGVLMLAITTAIGGGIARDLIIGNTPPLAFRHPIYITIALVSTVGVWIFYRYLFRLTNVILIFDAIGLAVFTANGARLAFAGDYASLSVAVSLGVLTGTGGGILRDIFVQEIPMVFRKEIYATASIIGVLAQYYSRIFFHGSWPLYICFATTLLIRLIAMNFKMNLPVPKINNRDVNDNF</sequence>
<dbReference type="GO" id="GO:0005886">
    <property type="term" value="C:plasma membrane"/>
    <property type="evidence" value="ECO:0007669"/>
    <property type="project" value="UniProtKB-SubCell"/>
</dbReference>
<feature type="transmembrane region" description="Helical" evidence="7">
    <location>
        <begin position="88"/>
        <end position="108"/>
    </location>
</feature>
<evidence type="ECO:0000313" key="9">
    <source>
        <dbReference type="EMBL" id="KNZ70974.1"/>
    </source>
</evidence>
<evidence type="ECO:0000256" key="2">
    <source>
        <dbReference type="ARBA" id="ARBA00008193"/>
    </source>
</evidence>
<feature type="domain" description="Glycine transporter" evidence="8">
    <location>
        <begin position="4"/>
        <end position="78"/>
    </location>
</feature>
<keyword evidence="4 7" id="KW-0812">Transmembrane</keyword>
<keyword evidence="3" id="KW-1003">Cell membrane</keyword>
<gene>
    <name evidence="9" type="ORF">Tfer_0043</name>
</gene>
<feature type="domain" description="Glycine transporter" evidence="8">
    <location>
        <begin position="90"/>
        <end position="161"/>
    </location>
</feature>
<evidence type="ECO:0000259" key="8">
    <source>
        <dbReference type="Pfam" id="PF03458"/>
    </source>
</evidence>
<evidence type="ECO:0000313" key="10">
    <source>
        <dbReference type="Proteomes" id="UP000037175"/>
    </source>
</evidence>
<accession>A0A0L6W7A2</accession>
<dbReference type="AlphaFoldDB" id="A0A0L6W7A2"/>
<comment type="similarity">
    <text evidence="2">Belongs to the UPF0126 family.</text>
</comment>
<dbReference type="PANTHER" id="PTHR30506:SF3">
    <property type="entry name" value="UPF0126 INNER MEMBRANE PROTEIN YADS-RELATED"/>
    <property type="match status" value="1"/>
</dbReference>
<dbReference type="Proteomes" id="UP000037175">
    <property type="component" value="Unassembled WGS sequence"/>
</dbReference>
<evidence type="ECO:0000256" key="1">
    <source>
        <dbReference type="ARBA" id="ARBA00004651"/>
    </source>
</evidence>
<keyword evidence="10" id="KW-1185">Reference proteome</keyword>
<reference evidence="10" key="1">
    <citation type="submission" date="2015-07" db="EMBL/GenBank/DDBJ databases">
        <title>Complete Genome of Thermincola ferriacetica strain Z-0001T.</title>
        <authorList>
            <person name="Lusk B."/>
            <person name="Badalamenti J.P."/>
            <person name="Parameswaran P."/>
            <person name="Bond D.R."/>
            <person name="Torres C.I."/>
        </authorList>
    </citation>
    <scope>NUCLEOTIDE SEQUENCE [LARGE SCALE GENOMIC DNA]</scope>
    <source>
        <strain evidence="10">Z-0001</strain>
    </source>
</reference>
<protein>
    <recommendedName>
        <fullName evidence="8">Glycine transporter domain-containing protein</fullName>
    </recommendedName>
</protein>
<evidence type="ECO:0000256" key="4">
    <source>
        <dbReference type="ARBA" id="ARBA00022692"/>
    </source>
</evidence>